<organism evidence="1">
    <name type="scientific">Rhizophora mucronata</name>
    <name type="common">Asiatic mangrove</name>
    <dbReference type="NCBI Taxonomy" id="61149"/>
    <lineage>
        <taxon>Eukaryota</taxon>
        <taxon>Viridiplantae</taxon>
        <taxon>Streptophyta</taxon>
        <taxon>Embryophyta</taxon>
        <taxon>Tracheophyta</taxon>
        <taxon>Spermatophyta</taxon>
        <taxon>Magnoliopsida</taxon>
        <taxon>eudicotyledons</taxon>
        <taxon>Gunneridae</taxon>
        <taxon>Pentapetalae</taxon>
        <taxon>rosids</taxon>
        <taxon>fabids</taxon>
        <taxon>Malpighiales</taxon>
        <taxon>Rhizophoraceae</taxon>
        <taxon>Rhizophora</taxon>
    </lineage>
</organism>
<evidence type="ECO:0000313" key="1">
    <source>
        <dbReference type="EMBL" id="MBX50912.1"/>
    </source>
</evidence>
<sequence>MSQCYRLRKQKHISACMLPKAIELQKVNYFYEEA</sequence>
<reference evidence="1" key="1">
    <citation type="submission" date="2018-02" db="EMBL/GenBank/DDBJ databases">
        <title>Rhizophora mucronata_Transcriptome.</title>
        <authorList>
            <person name="Meera S.P."/>
            <person name="Sreeshan A."/>
            <person name="Augustine A."/>
        </authorList>
    </citation>
    <scope>NUCLEOTIDE SEQUENCE</scope>
    <source>
        <tissue evidence="1">Leaf</tissue>
    </source>
</reference>
<dbReference type="AlphaFoldDB" id="A0A2P2P865"/>
<accession>A0A2P2P865</accession>
<proteinExistence type="predicted"/>
<dbReference type="EMBL" id="GGEC01070428">
    <property type="protein sequence ID" value="MBX50912.1"/>
    <property type="molecule type" value="Transcribed_RNA"/>
</dbReference>
<name>A0A2P2P865_RHIMU</name>
<protein>
    <submittedName>
        <fullName evidence="1">Uncharacterized protein</fullName>
    </submittedName>
</protein>